<evidence type="ECO:0000313" key="2">
    <source>
        <dbReference type="Proteomes" id="UP000272490"/>
    </source>
</evidence>
<protein>
    <submittedName>
        <fullName evidence="1">Uncharacterized protein</fullName>
    </submittedName>
</protein>
<gene>
    <name evidence="1" type="ORF">EHV10_11765</name>
</gene>
<keyword evidence="2" id="KW-1185">Reference proteome</keyword>
<sequence length="77" mass="8956">MLPESLSKGTTRSKHKSYHRGYNQAIMEIVDNIDKNSKCDREKARKIQSLQSKIHKALKSGSMTLYKPTTKQDWINY</sequence>
<dbReference type="Proteomes" id="UP000272490">
    <property type="component" value="Unassembled WGS sequence"/>
</dbReference>
<accession>A0A3P3QV96</accession>
<reference evidence="1 2" key="1">
    <citation type="submission" date="2018-11" db="EMBL/GenBank/DDBJ databases">
        <title>Genome sequencing of Lachnoanaerobaculum sp. KCOM 2030 (= ChDC B114).</title>
        <authorList>
            <person name="Kook J.-K."/>
            <person name="Park S.-N."/>
            <person name="Lim Y.K."/>
        </authorList>
    </citation>
    <scope>NUCLEOTIDE SEQUENCE [LARGE SCALE GENOMIC DNA]</scope>
    <source>
        <strain evidence="1 2">KCOM 2030</strain>
    </source>
</reference>
<evidence type="ECO:0000313" key="1">
    <source>
        <dbReference type="EMBL" id="RRJ24469.1"/>
    </source>
</evidence>
<proteinExistence type="predicted"/>
<dbReference type="OrthoDB" id="2084265at2"/>
<comment type="caution">
    <text evidence="1">The sequence shown here is derived from an EMBL/GenBank/DDBJ whole genome shotgun (WGS) entry which is preliminary data.</text>
</comment>
<dbReference type="EMBL" id="RRCO01000006">
    <property type="protein sequence ID" value="RRJ24469.1"/>
    <property type="molecule type" value="Genomic_DNA"/>
</dbReference>
<organism evidence="1 2">
    <name type="scientific">Lachnoanaerobaculum gingivalis</name>
    <dbReference type="NCBI Taxonomy" id="2490855"/>
    <lineage>
        <taxon>Bacteria</taxon>
        <taxon>Bacillati</taxon>
        <taxon>Bacillota</taxon>
        <taxon>Clostridia</taxon>
        <taxon>Lachnospirales</taxon>
        <taxon>Lachnospiraceae</taxon>
        <taxon>Lachnoanaerobaculum</taxon>
    </lineage>
</organism>
<dbReference type="AlphaFoldDB" id="A0A3P3QV96"/>
<name>A0A3P3QV96_9FIRM</name>